<dbReference type="Gene3D" id="3.40.50.200">
    <property type="entry name" value="Peptidase S8/S53 domain"/>
    <property type="match status" value="1"/>
</dbReference>
<dbReference type="Proteomes" id="UP001314681">
    <property type="component" value="Unassembled WGS sequence"/>
</dbReference>
<feature type="domain" description="Peptidase S8/S53" evidence="6">
    <location>
        <begin position="450"/>
        <end position="570"/>
    </location>
</feature>
<feature type="active site" description="Charge relay system" evidence="5">
    <location>
        <position position="515"/>
    </location>
</feature>
<comment type="similarity">
    <text evidence="1 5">Belongs to the peptidase S8 family.</text>
</comment>
<evidence type="ECO:0000259" key="6">
    <source>
        <dbReference type="Pfam" id="PF00082"/>
    </source>
</evidence>
<dbReference type="InterPro" id="IPR000209">
    <property type="entry name" value="Peptidase_S8/S53_dom"/>
</dbReference>
<dbReference type="PANTHER" id="PTHR43399">
    <property type="entry name" value="SUBTILISIN-RELATED"/>
    <property type="match status" value="1"/>
</dbReference>
<dbReference type="PROSITE" id="PS00136">
    <property type="entry name" value="SUBTILASE_ASP"/>
    <property type="match status" value="1"/>
</dbReference>
<dbReference type="InterPro" id="IPR017310">
    <property type="entry name" value="Pept_S8A_subtilisin_clostridia"/>
</dbReference>
<comment type="caution">
    <text evidence="7">The sequence shown here is derived from an EMBL/GenBank/DDBJ whole genome shotgun (WGS) entry which is preliminary data.</text>
</comment>
<gene>
    <name evidence="7" type="ORF">KTH90_01340</name>
</gene>
<dbReference type="PRINTS" id="PR00723">
    <property type="entry name" value="SUBTILISIN"/>
</dbReference>
<accession>A0ABS6K2Q1</accession>
<name>A0ABS6K2Q1_9FIRM</name>
<dbReference type="Gene3D" id="2.60.120.1290">
    <property type="match status" value="1"/>
</dbReference>
<evidence type="ECO:0000313" key="7">
    <source>
        <dbReference type="EMBL" id="MBU9724650.1"/>
    </source>
</evidence>
<dbReference type="Pfam" id="PF00082">
    <property type="entry name" value="Peptidase_S8"/>
    <property type="match status" value="2"/>
</dbReference>
<evidence type="ECO:0000256" key="4">
    <source>
        <dbReference type="ARBA" id="ARBA00022825"/>
    </source>
</evidence>
<evidence type="ECO:0000256" key="2">
    <source>
        <dbReference type="ARBA" id="ARBA00022670"/>
    </source>
</evidence>
<feature type="domain" description="Peptidase S8/S53" evidence="6">
    <location>
        <begin position="115"/>
        <end position="315"/>
    </location>
</feature>
<keyword evidence="2 5" id="KW-0645">Protease</keyword>
<keyword evidence="3 5" id="KW-0378">Hydrolase</keyword>
<feature type="active site" description="Charge relay system" evidence="5">
    <location>
        <position position="192"/>
    </location>
</feature>
<feature type="active site" description="Charge relay system" evidence="5">
    <location>
        <position position="124"/>
    </location>
</feature>
<evidence type="ECO:0000256" key="5">
    <source>
        <dbReference type="PROSITE-ProRule" id="PRU01240"/>
    </source>
</evidence>
<keyword evidence="4 5" id="KW-0720">Serine protease</keyword>
<dbReference type="SUPFAM" id="SSF52743">
    <property type="entry name" value="Subtilisin-like"/>
    <property type="match status" value="1"/>
</dbReference>
<evidence type="ECO:0000256" key="1">
    <source>
        <dbReference type="ARBA" id="ARBA00011073"/>
    </source>
</evidence>
<dbReference type="InterPro" id="IPR036852">
    <property type="entry name" value="Peptidase_S8/S53_dom_sf"/>
</dbReference>
<dbReference type="InterPro" id="IPR023827">
    <property type="entry name" value="Peptidase_S8_Asp-AS"/>
</dbReference>
<organism evidence="7 8">
    <name type="scientific">Diplocloster modestus</name>
    <dbReference type="NCBI Taxonomy" id="2850322"/>
    <lineage>
        <taxon>Bacteria</taxon>
        <taxon>Bacillati</taxon>
        <taxon>Bacillota</taxon>
        <taxon>Clostridia</taxon>
        <taxon>Lachnospirales</taxon>
        <taxon>Lachnospiraceae</taxon>
        <taxon>Diplocloster</taxon>
    </lineage>
</organism>
<dbReference type="InterPro" id="IPR015500">
    <property type="entry name" value="Peptidase_S8_subtilisin-rel"/>
</dbReference>
<proteinExistence type="inferred from homology"/>
<evidence type="ECO:0000313" key="8">
    <source>
        <dbReference type="Proteomes" id="UP001314681"/>
    </source>
</evidence>
<dbReference type="PANTHER" id="PTHR43399:SF4">
    <property type="entry name" value="CELL WALL-ASSOCIATED PROTEASE"/>
    <property type="match status" value="1"/>
</dbReference>
<keyword evidence="8" id="KW-1185">Reference proteome</keyword>
<sequence length="581" mass="64105">MQEFVEEIQASQTQNGRPAPEECRRRIVSNDYADFIYNTDVLYQDIEELFGPYCVQIVNRQFVTMYAERSRMLPLSIGNFTYTAIPNCYTLLDTAALDASGITQIQNQPTLNLTGKGVIIGFIDTGIDYQNDIFRNTDGTSRILAIWDQTVQTGQMPEDINYGSVYRKEMIDEALQRTDPYELVPSRDEDGHGTVMASVAAGGRNPEQDFSGAAPEADLVVVKLKEAKEYLRQFYFINPDAKVYQENDIMFGIRFIGDIAAEYNRPVIFCIGLGTNQGDHGGSSPLGLFMTDTSGGRGRAMVVGTGNEGNQGHHFAGKLEQSLEYQDAEIRVGAGEIGFTLELWGQIPDIFSVSIISPTGESVPRTMNRIGYSDVYNMVFSGTTIYVDYRAASEIAGSQIIFMRFENPIQGIWTIRVFGNNVSRGVYNMWLPVRGFTVTDVVFLRPEPDMTLTEPSAVTSAISVGTYNDSNESMYLDSGRGFARDNIVKPEFAAPGVDVYSGLPANRFGDRTGSSVSAALTAGAVALLLQWAAVDGNDVTITPIQLKNYLIRGATRKPNLTYPNQSWGYGALNLYGTFQNL</sequence>
<dbReference type="CDD" id="cd07478">
    <property type="entry name" value="Peptidases_S8_CspA-like"/>
    <property type="match status" value="1"/>
</dbReference>
<protein>
    <submittedName>
        <fullName evidence="7">S8 family peptidase</fullName>
    </submittedName>
</protein>
<reference evidence="7 8" key="1">
    <citation type="submission" date="2021-06" db="EMBL/GenBank/DDBJ databases">
        <title>Description of novel taxa of the family Lachnospiraceae.</title>
        <authorList>
            <person name="Chaplin A.V."/>
            <person name="Sokolova S.R."/>
            <person name="Pikina A.P."/>
            <person name="Korzhanova M."/>
            <person name="Belova V."/>
            <person name="Korostin D."/>
            <person name="Efimov B.A."/>
        </authorList>
    </citation>
    <scope>NUCLEOTIDE SEQUENCE [LARGE SCALE GENOMIC DNA]</scope>
    <source>
        <strain evidence="7 8">ASD4241</strain>
    </source>
</reference>
<dbReference type="PIRSF" id="PIRSF037894">
    <property type="entry name" value="Subtilisin_rel_CspABC"/>
    <property type="match status" value="1"/>
</dbReference>
<dbReference type="EMBL" id="JAHQCX010000001">
    <property type="protein sequence ID" value="MBU9724650.1"/>
    <property type="molecule type" value="Genomic_DNA"/>
</dbReference>
<dbReference type="InterPro" id="IPR051048">
    <property type="entry name" value="Peptidase_S8/S53_subtilisin"/>
</dbReference>
<evidence type="ECO:0000256" key="3">
    <source>
        <dbReference type="ARBA" id="ARBA00022801"/>
    </source>
</evidence>
<dbReference type="InterPro" id="IPR034045">
    <property type="entry name" value="Pep_S8_CspA-like"/>
</dbReference>
<dbReference type="PROSITE" id="PS51892">
    <property type="entry name" value="SUBTILASE"/>
    <property type="match status" value="1"/>
</dbReference>